<proteinExistence type="predicted"/>
<reference evidence="2" key="1">
    <citation type="journal article" date="2013" name="Genetics">
        <title>The draft genome and transcriptome of Panagrellus redivivus are shaped by the harsh demands of a free-living lifestyle.</title>
        <authorList>
            <person name="Srinivasan J."/>
            <person name="Dillman A.R."/>
            <person name="Macchietto M.G."/>
            <person name="Heikkinen L."/>
            <person name="Lakso M."/>
            <person name="Fracchia K.M."/>
            <person name="Antoshechkin I."/>
            <person name="Mortazavi A."/>
            <person name="Wong G."/>
            <person name="Sternberg P.W."/>
        </authorList>
    </citation>
    <scope>NUCLEOTIDE SEQUENCE [LARGE SCALE GENOMIC DNA]</scope>
    <source>
        <strain evidence="2">MT8872</strain>
    </source>
</reference>
<feature type="region of interest" description="Disordered" evidence="1">
    <location>
        <begin position="1"/>
        <end position="36"/>
    </location>
</feature>
<dbReference type="AlphaFoldDB" id="A0A7E4V5Q7"/>
<organism evidence="2 3">
    <name type="scientific">Panagrellus redivivus</name>
    <name type="common">Microworm</name>
    <dbReference type="NCBI Taxonomy" id="6233"/>
    <lineage>
        <taxon>Eukaryota</taxon>
        <taxon>Metazoa</taxon>
        <taxon>Ecdysozoa</taxon>
        <taxon>Nematoda</taxon>
        <taxon>Chromadorea</taxon>
        <taxon>Rhabditida</taxon>
        <taxon>Tylenchina</taxon>
        <taxon>Panagrolaimomorpha</taxon>
        <taxon>Panagrolaimoidea</taxon>
        <taxon>Panagrolaimidae</taxon>
        <taxon>Panagrellus</taxon>
    </lineage>
</organism>
<protein>
    <submittedName>
        <fullName evidence="3">Homeobox domain-containing protein</fullName>
    </submittedName>
</protein>
<name>A0A7E4V5Q7_PANRE</name>
<evidence type="ECO:0000313" key="2">
    <source>
        <dbReference type="Proteomes" id="UP000492821"/>
    </source>
</evidence>
<accession>A0A7E4V5Q7</accession>
<evidence type="ECO:0000313" key="3">
    <source>
        <dbReference type="WBParaSite" id="Pan_g16576.t1"/>
    </source>
</evidence>
<reference evidence="3" key="2">
    <citation type="submission" date="2020-10" db="UniProtKB">
        <authorList>
            <consortium name="WormBaseParasite"/>
        </authorList>
    </citation>
    <scope>IDENTIFICATION</scope>
</reference>
<dbReference type="WBParaSite" id="Pan_g16576.t1">
    <property type="protein sequence ID" value="Pan_g16576.t1"/>
    <property type="gene ID" value="Pan_g16576"/>
</dbReference>
<dbReference type="Proteomes" id="UP000492821">
    <property type="component" value="Unassembled WGS sequence"/>
</dbReference>
<keyword evidence="2" id="KW-1185">Reference proteome</keyword>
<sequence length="79" mass="9122">MPNGPPRLTDTRRNIGYGCRSKKEQQQQQQRSNTVSGSAKWWKWMMGSSKLANDCETCHAPMRLYSLAWKFAYVVVLLV</sequence>
<evidence type="ECO:0000256" key="1">
    <source>
        <dbReference type="SAM" id="MobiDB-lite"/>
    </source>
</evidence>